<comment type="subcellular location">
    <subcellularLocation>
        <location evidence="1">Cell envelope</location>
    </subcellularLocation>
</comment>
<dbReference type="Proteomes" id="UP000294225">
    <property type="component" value="Unassembled WGS sequence"/>
</dbReference>
<gene>
    <name evidence="8" type="ORF">E0H58_02855</name>
    <name evidence="9" type="ORF">E0H92_26360</name>
</gene>
<accession>A0A4R0IXB8</accession>
<comment type="caution">
    <text evidence="9">The sequence shown here is derived from an EMBL/GenBank/DDBJ whole genome shotgun (WGS) entry which is preliminary data.</text>
</comment>
<feature type="domain" description="Solute-binding protein family 3/N-terminal" evidence="6">
    <location>
        <begin position="67"/>
        <end position="296"/>
    </location>
</feature>
<keyword evidence="10" id="KW-1185">Reference proteome</keyword>
<evidence type="ECO:0000256" key="3">
    <source>
        <dbReference type="ARBA" id="ARBA00022729"/>
    </source>
</evidence>
<proteinExistence type="inferred from homology"/>
<evidence type="ECO:0000259" key="7">
    <source>
        <dbReference type="SMART" id="SM00079"/>
    </source>
</evidence>
<organism evidence="9 11">
    <name type="scientific">Kribbella speibonae</name>
    <dbReference type="NCBI Taxonomy" id="1572660"/>
    <lineage>
        <taxon>Bacteria</taxon>
        <taxon>Bacillati</taxon>
        <taxon>Actinomycetota</taxon>
        <taxon>Actinomycetes</taxon>
        <taxon>Propionibacteriales</taxon>
        <taxon>Kribbellaceae</taxon>
        <taxon>Kribbella</taxon>
    </lineage>
</organism>
<evidence type="ECO:0000313" key="9">
    <source>
        <dbReference type="EMBL" id="TCC36188.1"/>
    </source>
</evidence>
<dbReference type="EMBL" id="SJJY01000001">
    <property type="protein sequence ID" value="TCC26960.1"/>
    <property type="molecule type" value="Genomic_DNA"/>
</dbReference>
<dbReference type="SUPFAM" id="SSF53850">
    <property type="entry name" value="Periplasmic binding protein-like II"/>
    <property type="match status" value="1"/>
</dbReference>
<evidence type="ECO:0000313" key="8">
    <source>
        <dbReference type="EMBL" id="TCC26960.1"/>
    </source>
</evidence>
<dbReference type="GO" id="GO:0030313">
    <property type="term" value="C:cell envelope"/>
    <property type="evidence" value="ECO:0007669"/>
    <property type="project" value="UniProtKB-SubCell"/>
</dbReference>
<protein>
    <submittedName>
        <fullName evidence="9">ABC transporter substrate-binding protein</fullName>
    </submittedName>
</protein>
<feature type="chain" id="PRO_5038511828" evidence="5">
    <location>
        <begin position="26"/>
        <end position="351"/>
    </location>
</feature>
<dbReference type="Pfam" id="PF00497">
    <property type="entry name" value="SBP_bac_3"/>
    <property type="match status" value="1"/>
</dbReference>
<feature type="domain" description="Ionotropic glutamate receptor C-terminal" evidence="7">
    <location>
        <begin position="67"/>
        <end position="295"/>
    </location>
</feature>
<evidence type="ECO:0000313" key="10">
    <source>
        <dbReference type="Proteomes" id="UP000292385"/>
    </source>
</evidence>
<name>A0A4R0IXB8_9ACTN</name>
<dbReference type="InterPro" id="IPR001638">
    <property type="entry name" value="Solute-binding_3/MltF_N"/>
</dbReference>
<dbReference type="SMART" id="SM00079">
    <property type="entry name" value="PBPe"/>
    <property type="match status" value="1"/>
</dbReference>
<dbReference type="PROSITE" id="PS01039">
    <property type="entry name" value="SBP_BACTERIAL_3"/>
    <property type="match status" value="1"/>
</dbReference>
<dbReference type="GO" id="GO:0016020">
    <property type="term" value="C:membrane"/>
    <property type="evidence" value="ECO:0007669"/>
    <property type="project" value="InterPro"/>
</dbReference>
<feature type="signal peptide" evidence="5">
    <location>
        <begin position="1"/>
        <end position="25"/>
    </location>
</feature>
<dbReference type="PANTHER" id="PTHR35936">
    <property type="entry name" value="MEMBRANE-BOUND LYTIC MUREIN TRANSGLYCOSYLASE F"/>
    <property type="match status" value="1"/>
</dbReference>
<dbReference type="RefSeq" id="WP_131459613.1">
    <property type="nucleotide sequence ID" value="NZ_SJJY01000001.1"/>
</dbReference>
<dbReference type="AlphaFoldDB" id="A0A4R0IXB8"/>
<comment type="similarity">
    <text evidence="2 4">Belongs to the bacterial solute-binding protein 3 family.</text>
</comment>
<dbReference type="EMBL" id="SJKC01000003">
    <property type="protein sequence ID" value="TCC36188.1"/>
    <property type="molecule type" value="Genomic_DNA"/>
</dbReference>
<dbReference type="Proteomes" id="UP000292385">
    <property type="component" value="Unassembled WGS sequence"/>
</dbReference>
<dbReference type="Gene3D" id="3.40.190.10">
    <property type="entry name" value="Periplasmic binding protein-like II"/>
    <property type="match status" value="2"/>
</dbReference>
<evidence type="ECO:0000259" key="6">
    <source>
        <dbReference type="SMART" id="SM00062"/>
    </source>
</evidence>
<dbReference type="PROSITE" id="PS51257">
    <property type="entry name" value="PROKAR_LIPOPROTEIN"/>
    <property type="match status" value="1"/>
</dbReference>
<evidence type="ECO:0000256" key="4">
    <source>
        <dbReference type="RuleBase" id="RU003744"/>
    </source>
</evidence>
<dbReference type="InterPro" id="IPR018313">
    <property type="entry name" value="SBP_3_CS"/>
</dbReference>
<reference evidence="10 11" key="1">
    <citation type="submission" date="2019-02" db="EMBL/GenBank/DDBJ databases">
        <title>Kribbella capetownensis sp. nov. and Kribbella speibonae sp. nov., isolated from soil.</title>
        <authorList>
            <person name="Curtis S.M."/>
            <person name="Norton I."/>
            <person name="Everest G.J."/>
            <person name="Meyers P.R."/>
        </authorList>
    </citation>
    <scope>NUCLEOTIDE SEQUENCE [LARGE SCALE GENOMIC DNA]</scope>
    <source>
        <strain evidence="8 10">SK5</strain>
        <strain evidence="9 11">YM55</strain>
    </source>
</reference>
<keyword evidence="3 5" id="KW-0732">Signal</keyword>
<dbReference type="CDD" id="cd01004">
    <property type="entry name" value="PBP2_MidA_like"/>
    <property type="match status" value="1"/>
</dbReference>
<dbReference type="GO" id="GO:0015276">
    <property type="term" value="F:ligand-gated monoatomic ion channel activity"/>
    <property type="evidence" value="ECO:0007669"/>
    <property type="project" value="InterPro"/>
</dbReference>
<dbReference type="PANTHER" id="PTHR35936:SF17">
    <property type="entry name" value="ARGININE-BINDING EXTRACELLULAR PROTEIN ARTP"/>
    <property type="match status" value="1"/>
</dbReference>
<sequence>MTHRSQGFWGCLLAGLLLTTAAACADPTTVSDAASTPSSTKPATVPVTQADPAVEALVPAALKQKGTLVLATNAPYPPLEYFKEDNKTLIGYDIDLGNAIGAAMGLKVEWKNISFDAIIPGLQAGKYDGGIAGFSIEHERLGTVDFVSYYLSGGGFLIKKGSGIKVGSFADLCGYRVAVQKGVSQVDALTDASKDCVAKGKKAITINQIPDQNVVVLNLASGRADVVVGDKPQVEYAAGHAEGLCVVSTYQTGHSIAGIAVPKGKKDLTTALQAAINHLIENGDYAQISKFWNTGVAVEGATLSDQYQKVSEPWGVGPDGTVQKSLVFTDPAAIPPGHTYYYQPIREGCAE</sequence>
<evidence type="ECO:0000313" key="11">
    <source>
        <dbReference type="Proteomes" id="UP000294225"/>
    </source>
</evidence>
<evidence type="ECO:0000256" key="1">
    <source>
        <dbReference type="ARBA" id="ARBA00004196"/>
    </source>
</evidence>
<evidence type="ECO:0000256" key="2">
    <source>
        <dbReference type="ARBA" id="ARBA00010333"/>
    </source>
</evidence>
<dbReference type="InterPro" id="IPR001320">
    <property type="entry name" value="Iontro_rcpt_C"/>
</dbReference>
<dbReference type="SMART" id="SM00062">
    <property type="entry name" value="PBPb"/>
    <property type="match status" value="1"/>
</dbReference>
<evidence type="ECO:0000256" key="5">
    <source>
        <dbReference type="SAM" id="SignalP"/>
    </source>
</evidence>